<evidence type="ECO:0000256" key="6">
    <source>
        <dbReference type="SAM" id="Phobius"/>
    </source>
</evidence>
<dbReference type="InterPro" id="IPR004090">
    <property type="entry name" value="Chemotax_Me-accpt_rcpt"/>
</dbReference>
<dbReference type="EMBL" id="CR936257">
    <property type="protein sequence ID" value="CAI49179.1"/>
    <property type="molecule type" value="Genomic_DNA"/>
</dbReference>
<evidence type="ECO:0000256" key="5">
    <source>
        <dbReference type="SAM" id="MobiDB-lite"/>
    </source>
</evidence>
<keyword evidence="10" id="KW-1185">Reference proteome</keyword>
<dbReference type="AlphaFoldDB" id="A0A1U7EVX0"/>
<feature type="domain" description="HAMP" evidence="8">
    <location>
        <begin position="319"/>
        <end position="371"/>
    </location>
</feature>
<dbReference type="SUPFAM" id="SSF58104">
    <property type="entry name" value="Methyl-accepting chemotaxis protein (MCP) signaling domain"/>
    <property type="match status" value="1"/>
</dbReference>
<feature type="transmembrane region" description="Helical" evidence="6">
    <location>
        <begin position="26"/>
        <end position="48"/>
    </location>
</feature>
<feature type="compositionally biased region" description="Low complexity" evidence="5">
    <location>
        <begin position="755"/>
        <end position="767"/>
    </location>
</feature>
<evidence type="ECO:0000313" key="10">
    <source>
        <dbReference type="Proteomes" id="UP000002698"/>
    </source>
</evidence>
<feature type="coiled-coil region" evidence="4">
    <location>
        <begin position="535"/>
        <end position="569"/>
    </location>
</feature>
<dbReference type="GO" id="GO:0016020">
    <property type="term" value="C:membrane"/>
    <property type="evidence" value="ECO:0007669"/>
    <property type="project" value="InterPro"/>
</dbReference>
<dbReference type="PRINTS" id="PR00260">
    <property type="entry name" value="CHEMTRNSDUCR"/>
</dbReference>
<keyword evidence="6" id="KW-0472">Membrane</keyword>
<reference evidence="9 10" key="1">
    <citation type="journal article" date="2005" name="Genome Res.">
        <title>Living with two extremes: conclusions from the genome sequence of Natronomonas pharaonis.</title>
        <authorList>
            <person name="Falb M."/>
            <person name="Pfeiffer F."/>
            <person name="Palm P."/>
            <person name="Rodewald K."/>
            <person name="Hickmann V."/>
            <person name="Tittor J."/>
            <person name="Oesterhelt D."/>
        </authorList>
    </citation>
    <scope>NUCLEOTIDE SEQUENCE [LARGE SCALE GENOMIC DNA]</scope>
    <source>
        <strain evidence="10">ATCC 35678 / DSM 2160 / CIP 103997 / JCM 8858 / NBRC 14720 / NCIMB 2260 / Gabara</strain>
    </source>
</reference>
<dbReference type="GO" id="GO:0006935">
    <property type="term" value="P:chemotaxis"/>
    <property type="evidence" value="ECO:0007669"/>
    <property type="project" value="InterPro"/>
</dbReference>
<evidence type="ECO:0000259" key="8">
    <source>
        <dbReference type="PROSITE" id="PS50885"/>
    </source>
</evidence>
<proteinExistence type="inferred from homology"/>
<evidence type="ECO:0000256" key="2">
    <source>
        <dbReference type="ARBA" id="ARBA00029447"/>
    </source>
</evidence>
<dbReference type="Pfam" id="PF00015">
    <property type="entry name" value="MCPsignal"/>
    <property type="match status" value="1"/>
</dbReference>
<dbReference type="Proteomes" id="UP000002698">
    <property type="component" value="Chromosome"/>
</dbReference>
<feature type="compositionally biased region" description="Acidic residues" evidence="5">
    <location>
        <begin position="768"/>
        <end position="784"/>
    </location>
</feature>
<dbReference type="SMART" id="SM00283">
    <property type="entry name" value="MA"/>
    <property type="match status" value="1"/>
</dbReference>
<keyword evidence="4" id="KW-0175">Coiled coil</keyword>
<dbReference type="InterPro" id="IPR004089">
    <property type="entry name" value="MCPsignal_dom"/>
</dbReference>
<dbReference type="GO" id="GO:0004888">
    <property type="term" value="F:transmembrane signaling receptor activity"/>
    <property type="evidence" value="ECO:0007669"/>
    <property type="project" value="InterPro"/>
</dbReference>
<feature type="domain" description="HAMP" evidence="8">
    <location>
        <begin position="399"/>
        <end position="445"/>
    </location>
</feature>
<evidence type="ECO:0000313" key="9">
    <source>
        <dbReference type="EMBL" id="CAI49179.1"/>
    </source>
</evidence>
<dbReference type="Gene3D" id="1.10.287.950">
    <property type="entry name" value="Methyl-accepting chemotaxis protein"/>
    <property type="match status" value="1"/>
</dbReference>
<gene>
    <name evidence="9" type="primary">htr21</name>
    <name evidence="9" type="ordered locus">NP_2176A</name>
</gene>
<dbReference type="KEGG" id="nph:NP_2176A"/>
<dbReference type="CDD" id="cd06225">
    <property type="entry name" value="HAMP"/>
    <property type="match status" value="1"/>
</dbReference>
<evidence type="ECO:0000256" key="4">
    <source>
        <dbReference type="SAM" id="Coils"/>
    </source>
</evidence>
<dbReference type="EnsemblBacteria" id="CAI49179">
    <property type="protein sequence ID" value="CAI49179"/>
    <property type="gene ID" value="NP_2176A"/>
</dbReference>
<keyword evidence="1 3" id="KW-0807">Transducer</keyword>
<accession>A0A1U7EVX0</accession>
<dbReference type="PROSITE" id="PS50111">
    <property type="entry name" value="CHEMOTAXIS_TRANSDUC_2"/>
    <property type="match status" value="1"/>
</dbReference>
<keyword evidence="6" id="KW-1133">Transmembrane helix</keyword>
<name>A0A1U7EVX0_NATPD</name>
<protein>
    <submittedName>
        <fullName evidence="9">Transducer protein Htr21</fullName>
    </submittedName>
</protein>
<dbReference type="InterPro" id="IPR003660">
    <property type="entry name" value="HAMP_dom"/>
</dbReference>
<keyword evidence="6" id="KW-0812">Transmembrane</keyword>
<evidence type="ECO:0000256" key="1">
    <source>
        <dbReference type="ARBA" id="ARBA00023224"/>
    </source>
</evidence>
<dbReference type="SMART" id="SM00304">
    <property type="entry name" value="HAMP"/>
    <property type="match status" value="2"/>
</dbReference>
<dbReference type="HOGENOM" id="CLU_000445_107_19_2"/>
<organism evidence="9 10">
    <name type="scientific">Natronomonas pharaonis (strain ATCC 35678 / DSM 2160 / CIP 103997 / JCM 8858 / NBRC 14720 / NCIMB 2260 / Gabara)</name>
    <name type="common">Halobacterium pharaonis</name>
    <dbReference type="NCBI Taxonomy" id="348780"/>
    <lineage>
        <taxon>Archaea</taxon>
        <taxon>Methanobacteriati</taxon>
        <taxon>Methanobacteriota</taxon>
        <taxon>Stenosarchaea group</taxon>
        <taxon>Halobacteria</taxon>
        <taxon>Halobacteriales</taxon>
        <taxon>Natronomonadaceae</taxon>
        <taxon>Natronomonas</taxon>
    </lineage>
</organism>
<dbReference type="PANTHER" id="PTHR32089">
    <property type="entry name" value="METHYL-ACCEPTING CHEMOTAXIS PROTEIN MCPB"/>
    <property type="match status" value="1"/>
</dbReference>
<evidence type="ECO:0000256" key="3">
    <source>
        <dbReference type="PROSITE-ProRule" id="PRU00284"/>
    </source>
</evidence>
<dbReference type="STRING" id="348780.NP_2176A"/>
<comment type="similarity">
    <text evidence="2">Belongs to the methyl-accepting chemotaxis (MCP) protein family.</text>
</comment>
<sequence>MTVRAPSMSVRSAAARIVPDRIRQSYLLKFAVAVVLVLAVTLGAGIVIQQAVADDLEDDIHDEMETIAMLEADKMEAWFEERSSSARVLSANDDFGTEGPAGNEALLTALDRTPADVESVHVLDLDADEITDSTDPNAEGQAVSERIPEWWVEGQHPTALAPSEATMSEDYEVGDTEYIAFVSPLGADEETGLGSNTVLALEVNADVRAETFQDRNEDIHIQATDSRGVAEFYVDEDRIYELEPDDEHLERSLIGITRSFEDDDTVVAMAAVDGTDWVIVASAPRAAVYGLHSSVITYLSVLIGIFAVGLVVFSVGVGRDITGTLRDLTGKAERLEAGDLDVDIRTGRTDEFGELYGAFDSMRGSLRTRLSEVEDAQAEAEAAQREATQLNEHLETKAREYTETMEAAAAGDLTREMDPESESEAMQEIGETYNAMMTDIREIVRQVQRFADELEATIEEVAVGIEDVEEASEDVSASVQSISAGTDEQLTRVRNASDELSDLSATVEEIAASADNVAETSQQTAERGADGRKQAAEALDAIEEIETTMEEGIEQVESLEAQIAEIDDIIEVIDDIAQETNILALNASIEAANADGDSEGFAVVADEVKSLAEKTAESTAEIADRIESVEETTETTVDLLYETGDRVDSGTETIEEAVASLETIVELVEEADEGMQSINQATDEQARTTEDVVTDMERVEDICSETTDDATDVASAAEEQTAIVSEVSDELRAVSSDAAGLRSLADEFDTGVGTAAVETAASTTGDDAGPDDDTEADPAVDAGDDASAAGDAAPAADDDSAAADGGSSPDADEER</sequence>
<dbReference type="Pfam" id="PF00672">
    <property type="entry name" value="HAMP"/>
    <property type="match status" value="1"/>
</dbReference>
<feature type="transmembrane region" description="Helical" evidence="6">
    <location>
        <begin position="295"/>
        <end position="317"/>
    </location>
</feature>
<dbReference type="PANTHER" id="PTHR32089:SF112">
    <property type="entry name" value="LYSOZYME-LIKE PROTEIN-RELATED"/>
    <property type="match status" value="1"/>
</dbReference>
<feature type="region of interest" description="Disordered" evidence="5">
    <location>
        <begin position="755"/>
        <end position="815"/>
    </location>
</feature>
<feature type="domain" description="Methyl-accepting transducer" evidence="7">
    <location>
        <begin position="464"/>
        <end position="700"/>
    </location>
</feature>
<feature type="compositionally biased region" description="Low complexity" evidence="5">
    <location>
        <begin position="785"/>
        <end position="795"/>
    </location>
</feature>
<dbReference type="PROSITE" id="PS50885">
    <property type="entry name" value="HAMP"/>
    <property type="match status" value="2"/>
</dbReference>
<dbReference type="eggNOG" id="arCOG02320">
    <property type="taxonomic scope" value="Archaea"/>
</dbReference>
<dbReference type="GO" id="GO:0007165">
    <property type="term" value="P:signal transduction"/>
    <property type="evidence" value="ECO:0007669"/>
    <property type="project" value="UniProtKB-KW"/>
</dbReference>
<evidence type="ECO:0000259" key="7">
    <source>
        <dbReference type="PROSITE" id="PS50111"/>
    </source>
</evidence>
<dbReference type="Gene3D" id="6.10.250.1910">
    <property type="match status" value="1"/>
</dbReference>
<feature type="coiled-coil region" evidence="4">
    <location>
        <begin position="366"/>
        <end position="404"/>
    </location>
</feature>
<feature type="coiled-coil region" evidence="4">
    <location>
        <begin position="440"/>
        <end position="471"/>
    </location>
</feature>